<dbReference type="GeneID" id="18815168"/>
<feature type="compositionally biased region" description="Low complexity" evidence="1">
    <location>
        <begin position="1207"/>
        <end position="1228"/>
    </location>
</feature>
<feature type="region of interest" description="Disordered" evidence="1">
    <location>
        <begin position="1195"/>
        <end position="1231"/>
    </location>
</feature>
<feature type="region of interest" description="Disordered" evidence="1">
    <location>
        <begin position="1081"/>
        <end position="1100"/>
    </location>
</feature>
<dbReference type="Proteomes" id="UP000008064">
    <property type="component" value="Unassembled WGS sequence"/>
</dbReference>
<gene>
    <name evidence="2" type="ORF">SERLADRAFT_439241</name>
</gene>
<dbReference type="RefSeq" id="XP_007319690.1">
    <property type="nucleotide sequence ID" value="XM_007319628.1"/>
</dbReference>
<reference evidence="2" key="1">
    <citation type="submission" date="2011-04" db="EMBL/GenBank/DDBJ databases">
        <title>Evolution of plant cell wall degrading machinery underlies the functional diversity of forest fungi.</title>
        <authorList>
            <consortium name="US DOE Joint Genome Institute (JGI-PGF)"/>
            <person name="Eastwood D.C."/>
            <person name="Floudas D."/>
            <person name="Binder M."/>
            <person name="Majcherczyk A."/>
            <person name="Schneider P."/>
            <person name="Aerts A."/>
            <person name="Asiegbu F.O."/>
            <person name="Baker S.E."/>
            <person name="Barry K."/>
            <person name="Bendiksby M."/>
            <person name="Blumentritt M."/>
            <person name="Coutinho P.M."/>
            <person name="Cullen D."/>
            <person name="Cullen D."/>
            <person name="Gathman A."/>
            <person name="Goodell B."/>
            <person name="Henrissat B."/>
            <person name="Ihrmark K."/>
            <person name="Kauserud H."/>
            <person name="Kohler A."/>
            <person name="LaButti K."/>
            <person name="Lapidus A."/>
            <person name="Lavin J.L."/>
            <person name="Lee Y.-H."/>
            <person name="Lindquist E."/>
            <person name="Lilly W."/>
            <person name="Lucas S."/>
            <person name="Morin E."/>
            <person name="Murat C."/>
            <person name="Oguiza J.A."/>
            <person name="Park J."/>
            <person name="Pisabarro A.G."/>
            <person name="Riley R."/>
            <person name="Rosling A."/>
            <person name="Salamov A."/>
            <person name="Schmidt O."/>
            <person name="Schmutz J."/>
            <person name="Skrede I."/>
            <person name="Stenlid J."/>
            <person name="Wiebenga A."/>
            <person name="Xie X."/>
            <person name="Kues U."/>
            <person name="Hibbett D.S."/>
            <person name="Hoffmeister D."/>
            <person name="Hogberg N."/>
            <person name="Martin F."/>
            <person name="Grigoriev I.V."/>
            <person name="Watkinson S.C."/>
        </authorList>
    </citation>
    <scope>NUCLEOTIDE SEQUENCE</scope>
    <source>
        <strain evidence="2">S7.9</strain>
    </source>
</reference>
<protein>
    <recommendedName>
        <fullName evidence="3">Telomere-associated protein Rif1 N-terminal domain-containing protein</fullName>
    </recommendedName>
</protein>
<feature type="compositionally biased region" description="Basic residues" evidence="1">
    <location>
        <begin position="1132"/>
        <end position="1148"/>
    </location>
</feature>
<evidence type="ECO:0000313" key="2">
    <source>
        <dbReference type="EMBL" id="EGO23928.1"/>
    </source>
</evidence>
<feature type="region of interest" description="Disordered" evidence="1">
    <location>
        <begin position="1126"/>
        <end position="1157"/>
    </location>
</feature>
<proteinExistence type="predicted"/>
<dbReference type="KEGG" id="sla:SERLADRAFT_439241"/>
<evidence type="ECO:0008006" key="3">
    <source>
        <dbReference type="Google" id="ProtNLM"/>
    </source>
</evidence>
<name>F8NZA8_SERL9</name>
<evidence type="ECO:0000256" key="1">
    <source>
        <dbReference type="SAM" id="MobiDB-lite"/>
    </source>
</evidence>
<accession>F8NZA8</accession>
<dbReference type="EMBL" id="GL945435">
    <property type="protein sequence ID" value="EGO23928.1"/>
    <property type="molecule type" value="Genomic_DNA"/>
</dbReference>
<organism>
    <name type="scientific">Serpula lacrymans var. lacrymans (strain S7.9)</name>
    <name type="common">Dry rot fungus</name>
    <dbReference type="NCBI Taxonomy" id="578457"/>
    <lineage>
        <taxon>Eukaryota</taxon>
        <taxon>Fungi</taxon>
        <taxon>Dikarya</taxon>
        <taxon>Basidiomycota</taxon>
        <taxon>Agaricomycotina</taxon>
        <taxon>Agaricomycetes</taxon>
        <taxon>Agaricomycetidae</taxon>
        <taxon>Boletales</taxon>
        <taxon>Coniophorineae</taxon>
        <taxon>Serpulaceae</taxon>
        <taxon>Serpula</taxon>
    </lineage>
</organism>
<dbReference type="InterPro" id="IPR016024">
    <property type="entry name" value="ARM-type_fold"/>
</dbReference>
<dbReference type="HOGENOM" id="CLU_001598_1_0_1"/>
<sequence length="1361" mass="149719">MLIIEDQTEHPGTSSSLLNSPTYLKSSIDTIVDSLGHDSDVSLHDLSDAYDAFSFRLKSQSQTLQGSSEPLAALKYLVLHSHSITQALDRDIRKVHIDPFSSTPRHVTSPDDFTSSVGSEITEDVIQLARNTSSVCHYALCASSYIFRLSALYTIFSSADISLLLDDILNIVLAESLPIHNSRKAYSISIWIFQVQQLPLAYLSPRKREITSAVQRAIRDEEAHHEDSVIDGLKAICNLITHSGSVFLIPVSDLLPCILSNLVSSSFNKRYEAACVIGKMASFLVTTPNQCSLHCRKSISHHVLTFIDAQCSKSRPIDIPLPLSDVLQEAIKAGRPSSKGDGPSWALPALASLIVLSGHSLFANPHALKLFLNSLAIVVTHKRSTVRALHPHVWRCLIWAFNQFPSTSSSHADCFSIRQSAFLVVKQELGTGLGIALTASLVGSIESVTPLSEWTSTVADVDDPITNVIMVVDEMIHNDNDRTSQDGLSLLHRLLGAVGAPSVPVRPSWSPIKVLSLPLLDGTIINAERDKLPTTVRGISQVVIEEIRQLSEAEITAHWRQLASMWAYCVRSTSGVSISTDLVHIWQSLLLGKAELTQGHGHLTVSSDSAKWVVAYVIDVINQPSVEGRVDYSVAMSIADQLRQLSIIAQLWAVMKNVFAPSCLSVSAEYIFGAIIKKDFCLTDQTIRDVWSELCADLVSAENSSFFGSICAQLDALRQSVVQRELWAVLAGTILSSVTRPAWQDIVSFLAVPSGNWVLSDTEIQLWGDLLKSIILTAKSFSVKSSFVVETFVQRLSDMSMKEDATNTMRRELLVLLDHFDHSEESPTPTLLLTKIDSTLCASYPPSPESLSLCIELLNRLGTFITSFPIPQIMCIISLLNRALCHWIEDKSEALSDQDYNDVVMPLYCDTLKALKGHLPTQENLITIAPFLAFGFERIPPPALGPMAFSEFWKATYHGQTHLYKSYPDKIKLCLKAFDDAFGGDRVPDSQSLSPQVITAAQQFHAWSSYDSSGLAQDYIQIEVAQTSGGVPLEREASSVMLVDVPISPAPRFSASASEICINQQAQDSYADDRSIYHSSGNTYSLQQVTSDAPRTSPSRLRRSPLIEISASKCNYPGGSIKRKLDDSGVKLSKRNRTAGAHSLRRSQRLASEPTRRVTSPVIVNRTGSLPISLNKRAVFDGVEVPTLQLVLARERQKKRVSETPRDTLTPTRPRESLSVSPVSSASSEDYDTWEAGQLEVDMSEVGVENSLVEVPESSSPISENRLFFDDHQSHTHTEDVHAQHHGHFHTAHSLPAPERSSLRRSRTMSASIEALQEYYVALKDNASQLPVKELLQHTTLVHQIGAVLTEHVGKKLGSTS</sequence>
<feature type="compositionally biased region" description="Polar residues" evidence="1">
    <location>
        <begin position="1081"/>
        <end position="1093"/>
    </location>
</feature>
<dbReference type="OrthoDB" id="3259617at2759"/>
<dbReference type="SUPFAM" id="SSF48371">
    <property type="entry name" value="ARM repeat"/>
    <property type="match status" value="1"/>
</dbReference>